<feature type="compositionally biased region" description="Basic and acidic residues" evidence="3">
    <location>
        <begin position="88"/>
        <end position="109"/>
    </location>
</feature>
<keyword evidence="4" id="KW-0812">Transmembrane</keyword>
<feature type="region of interest" description="Disordered" evidence="3">
    <location>
        <begin position="680"/>
        <end position="732"/>
    </location>
</feature>
<evidence type="ECO:0000313" key="6">
    <source>
        <dbReference type="Proteomes" id="UP001515480"/>
    </source>
</evidence>
<evidence type="ECO:0000256" key="4">
    <source>
        <dbReference type="SAM" id="Phobius"/>
    </source>
</evidence>
<dbReference type="InterPro" id="IPR015943">
    <property type="entry name" value="WD40/YVTN_repeat-like_dom_sf"/>
</dbReference>
<evidence type="ECO:0000256" key="2">
    <source>
        <dbReference type="ARBA" id="ARBA00022737"/>
    </source>
</evidence>
<dbReference type="InterPro" id="IPR036322">
    <property type="entry name" value="WD40_repeat_dom_sf"/>
</dbReference>
<dbReference type="SMART" id="SM00320">
    <property type="entry name" value="WD40"/>
    <property type="match status" value="11"/>
</dbReference>
<feature type="transmembrane region" description="Helical" evidence="4">
    <location>
        <begin position="1240"/>
        <end position="1260"/>
    </location>
</feature>
<feature type="compositionally biased region" description="Basic and acidic residues" evidence="3">
    <location>
        <begin position="713"/>
        <end position="722"/>
    </location>
</feature>
<reference evidence="5 6" key="1">
    <citation type="journal article" date="2024" name="Science">
        <title>Giant polyketide synthase enzymes in the biosynthesis of giant marine polyether toxins.</title>
        <authorList>
            <person name="Fallon T.R."/>
            <person name="Shende V.V."/>
            <person name="Wierzbicki I.H."/>
            <person name="Pendleton A.L."/>
            <person name="Watervoot N.F."/>
            <person name="Auber R.P."/>
            <person name="Gonzalez D.J."/>
            <person name="Wisecaver J.H."/>
            <person name="Moore B.S."/>
        </authorList>
    </citation>
    <scope>NUCLEOTIDE SEQUENCE [LARGE SCALE GENOMIC DNA]</scope>
    <source>
        <strain evidence="5 6">12B1</strain>
    </source>
</reference>
<keyword evidence="4" id="KW-1133">Transmembrane helix</keyword>
<feature type="compositionally biased region" description="Polar residues" evidence="3">
    <location>
        <begin position="1"/>
        <end position="12"/>
    </location>
</feature>
<keyword evidence="6" id="KW-1185">Reference proteome</keyword>
<evidence type="ECO:0000256" key="3">
    <source>
        <dbReference type="SAM" id="MobiDB-lite"/>
    </source>
</evidence>
<accession>A0AB34K3K1</accession>
<dbReference type="InterPro" id="IPR001680">
    <property type="entry name" value="WD40_rpt"/>
</dbReference>
<evidence type="ECO:0000313" key="5">
    <source>
        <dbReference type="EMBL" id="KAL1528825.1"/>
    </source>
</evidence>
<sequence length="1291" mass="141890">MDSAFPRSQSKPSPAGDEGGVPAPAVPRIPIIMKRSSKWKRRGRIGIRASSTSRVPSPLRLAGCDGQLSLRSEADATSPSLGALDSFSHGKPEFESRTSRWNNDEDSHKQATRKSQAGNSQGLAKHFGKAKARVAATLSRSPSKWSGVSTATLRLHDTVIAVAISPDDKLIAAGCMDKVIAICSTHQTPARSGSKAAVATPDANSKVPILASVFAKGAIASLQFCCGGQRLVSGTMRQSMLELWDVSMSSTLSSSSLLGRADVVSLSPVDSCKFGDGNASLEAMAVTKSGSILVVAGKSTTPVVVYDVLKSIRKLFSVVMQIPAVAVSCCSEFRMMAVASSDKTVSLASVVWAATEPTEITWKGKFRTSAPISSVCASHDGTLLAVRTSLCTEVYSIHTSLNALSFGPLLKLSDQPTGHGSGVNQSRRLVSGSADSVSVIDFNDGGTVRSFRSNGRVRCVAISKLGQFVVFGGFDKLVHMRALDHGCNVHHFDNPGVVKSVHLSADSERLAVGCDNEGRGCVRYFDTLSGELLQSWDHPKEIWSVRISPNRKYLAAAGYEAVLYLYNLDHLELMQMIGPYKSSETPAYVWSVAWSLDSSTLVVACWNSFTYLYHIGHWGRLQEVARVWRSDRVYSVALDETGSHVAIGGRDKMAGLYRLENRHLLESSLWSDEQSRFSESQSRSLPSNESTSRVHLHEPEDLHELSESSEQVSARHEARDSGGVRCKVPTKSRESVAREYNWDLSDEHPHSHVEKSASHVHTAEVFQSQHSAPPRLVLLWMTRPIDFVYSVALSFDLQYLVYGGMDKCVHVHDGKTGDNLFDIFCTGPVWAVTLYDVAGTGDMIGYCGEFGSVSFVKDDGTLGIELPSSSGIVFDVCVSERCICHTNGSVATILGGAGFSYGWRDMPSGSVAASLILANKSSDAHTVRCFGHMVEMHPYLVNQRLPDGMSLLEISLTYSPRPLLVSILLNASCRLGMTSKLLDAVILSGKRRIVRQILEALCAVPSKYAYNVRAMLAFSEILEKVAVSHPQEFLDLMKNVPLVEEPEILQGTDTSDVLLHRRYTRGSSARTPWGLWREELAANRHRKDRDDEEELSPQVLESLSHESMEESHTLQHVEPQAFVTVEPGDPVQAMRIPFEHFAGGFFDSQRGRLRVSPMRLVVHAVEKTREFEACKVFDASDSKQIVPVVMQFKWDAFGHLEFRFEFFQFICRLVTTNAKNYYTILTVDLSLRELGESHPVLFALYVLSLISVLFLVAKFAREIRVVGYRRVLSSPWKCLDLVLMIGQVRYQ</sequence>
<dbReference type="PANTHER" id="PTHR19848">
    <property type="entry name" value="WD40 REPEAT PROTEIN"/>
    <property type="match status" value="1"/>
</dbReference>
<keyword evidence="1" id="KW-0853">WD repeat</keyword>
<feature type="compositionally biased region" description="Low complexity" evidence="3">
    <location>
        <begin position="21"/>
        <end position="32"/>
    </location>
</feature>
<keyword evidence="2" id="KW-0677">Repeat</keyword>
<dbReference type="InterPro" id="IPR011044">
    <property type="entry name" value="Quino_amine_DH_bsu"/>
</dbReference>
<comment type="caution">
    <text evidence="5">The sequence shown here is derived from an EMBL/GenBank/DDBJ whole genome shotgun (WGS) entry which is preliminary data.</text>
</comment>
<proteinExistence type="predicted"/>
<keyword evidence="4" id="KW-0472">Membrane</keyword>
<dbReference type="Pfam" id="PF00400">
    <property type="entry name" value="WD40"/>
    <property type="match status" value="2"/>
</dbReference>
<organism evidence="5 6">
    <name type="scientific">Prymnesium parvum</name>
    <name type="common">Toxic golden alga</name>
    <dbReference type="NCBI Taxonomy" id="97485"/>
    <lineage>
        <taxon>Eukaryota</taxon>
        <taxon>Haptista</taxon>
        <taxon>Haptophyta</taxon>
        <taxon>Prymnesiophyceae</taxon>
        <taxon>Prymnesiales</taxon>
        <taxon>Prymnesiaceae</taxon>
        <taxon>Prymnesium</taxon>
    </lineage>
</organism>
<feature type="region of interest" description="Disordered" evidence="3">
    <location>
        <begin position="73"/>
        <end position="126"/>
    </location>
</feature>
<dbReference type="EMBL" id="JBGBPQ010000002">
    <property type="protein sequence ID" value="KAL1528825.1"/>
    <property type="molecule type" value="Genomic_DNA"/>
</dbReference>
<dbReference type="Proteomes" id="UP001515480">
    <property type="component" value="Unassembled WGS sequence"/>
</dbReference>
<gene>
    <name evidence="5" type="ORF">AB1Y20_010148</name>
</gene>
<protein>
    <submittedName>
        <fullName evidence="5">Uncharacterized protein</fullName>
    </submittedName>
</protein>
<feature type="compositionally biased region" description="Basic and acidic residues" evidence="3">
    <location>
        <begin position="695"/>
        <end position="706"/>
    </location>
</feature>
<feature type="compositionally biased region" description="Basic residues" evidence="3">
    <location>
        <begin position="35"/>
        <end position="45"/>
    </location>
</feature>
<feature type="compositionally biased region" description="Polar residues" evidence="3">
    <location>
        <begin position="113"/>
        <end position="122"/>
    </location>
</feature>
<evidence type="ECO:0000256" key="1">
    <source>
        <dbReference type="ARBA" id="ARBA00022574"/>
    </source>
</evidence>
<dbReference type="Gene3D" id="2.130.10.10">
    <property type="entry name" value="YVTN repeat-like/Quinoprotein amine dehydrogenase"/>
    <property type="match status" value="5"/>
</dbReference>
<feature type="region of interest" description="Disordered" evidence="3">
    <location>
        <begin position="1"/>
        <end position="60"/>
    </location>
</feature>
<dbReference type="SUPFAM" id="SSF50978">
    <property type="entry name" value="WD40 repeat-like"/>
    <property type="match status" value="2"/>
</dbReference>
<dbReference type="SUPFAM" id="SSF50969">
    <property type="entry name" value="YVTN repeat-like/Quinoprotein amine dehydrogenase"/>
    <property type="match status" value="1"/>
</dbReference>
<dbReference type="PANTHER" id="PTHR19848:SF8">
    <property type="entry name" value="F-BOX AND WD REPEAT DOMAIN CONTAINING 7"/>
    <property type="match status" value="1"/>
</dbReference>
<name>A0AB34K3K1_PRYPA</name>